<dbReference type="EMBL" id="FOIS01000001">
    <property type="protein sequence ID" value="SEV85201.1"/>
    <property type="molecule type" value="Genomic_DNA"/>
</dbReference>
<dbReference type="RefSeq" id="WP_081985424.1">
    <property type="nucleotide sequence ID" value="NZ_FOIS01000001.1"/>
</dbReference>
<accession>A0A1I0MCU7</accession>
<dbReference type="AlphaFoldDB" id="A0A1I0MCU7"/>
<keyword evidence="1" id="KW-0812">Transmembrane</keyword>
<reference evidence="3" key="1">
    <citation type="submission" date="2016-10" db="EMBL/GenBank/DDBJ databases">
        <authorList>
            <person name="Varghese N."/>
        </authorList>
    </citation>
    <scope>NUCLEOTIDE SEQUENCE [LARGE SCALE GENOMIC DNA]</scope>
    <source>
        <strain evidence="3">CGMCC 1.12284</strain>
    </source>
</reference>
<gene>
    <name evidence="2" type="ORF">SAMN05216285_0695</name>
</gene>
<keyword evidence="1" id="KW-1133">Transmembrane helix</keyword>
<proteinExistence type="predicted"/>
<feature type="transmembrane region" description="Helical" evidence="1">
    <location>
        <begin position="20"/>
        <end position="39"/>
    </location>
</feature>
<organism evidence="2 3">
    <name type="scientific">Natrinema salifodinae</name>
    <dbReference type="NCBI Taxonomy" id="1202768"/>
    <lineage>
        <taxon>Archaea</taxon>
        <taxon>Methanobacteriati</taxon>
        <taxon>Methanobacteriota</taxon>
        <taxon>Stenosarchaea group</taxon>
        <taxon>Halobacteria</taxon>
        <taxon>Halobacteriales</taxon>
        <taxon>Natrialbaceae</taxon>
        <taxon>Natrinema</taxon>
    </lineage>
</organism>
<evidence type="ECO:0000256" key="1">
    <source>
        <dbReference type="SAM" id="Phobius"/>
    </source>
</evidence>
<feature type="transmembrane region" description="Helical" evidence="1">
    <location>
        <begin position="45"/>
        <end position="70"/>
    </location>
</feature>
<evidence type="ECO:0000313" key="3">
    <source>
        <dbReference type="Proteomes" id="UP000183275"/>
    </source>
</evidence>
<keyword evidence="3" id="KW-1185">Reference proteome</keyword>
<evidence type="ECO:0000313" key="2">
    <source>
        <dbReference type="EMBL" id="SEV85201.1"/>
    </source>
</evidence>
<protein>
    <submittedName>
        <fullName evidence="2">Uncharacterized protein</fullName>
    </submittedName>
</protein>
<keyword evidence="1" id="KW-0472">Membrane</keyword>
<sequence length="77" mass="8427">MSKTSTLLDLVAAQREQMKVVLALLIASGFLLALSIPFVEPGDEAFPILVIDIVLVVGAFACFSVTYWYCTKRAMDD</sequence>
<dbReference type="OrthoDB" id="291397at2157"/>
<name>A0A1I0MCU7_9EURY</name>
<dbReference type="Proteomes" id="UP000183275">
    <property type="component" value="Unassembled WGS sequence"/>
</dbReference>
<dbReference type="eggNOG" id="ENOG502N5H3">
    <property type="taxonomic scope" value="Archaea"/>
</dbReference>